<feature type="signal peptide" evidence="1">
    <location>
        <begin position="1"/>
        <end position="27"/>
    </location>
</feature>
<accession>A0ABU3PES3</accession>
<name>A0ABU3PES3_9BURK</name>
<reference evidence="2" key="1">
    <citation type="submission" date="2023-09" db="EMBL/GenBank/DDBJ databases">
        <title>Paucibacter sp. APW11 Genome sequencing and assembly.</title>
        <authorList>
            <person name="Kim I."/>
        </authorList>
    </citation>
    <scope>NUCLEOTIDE SEQUENCE</scope>
    <source>
        <strain evidence="2">APW11</strain>
    </source>
</reference>
<keyword evidence="1" id="KW-0732">Signal</keyword>
<keyword evidence="3" id="KW-1185">Reference proteome</keyword>
<evidence type="ECO:0000313" key="3">
    <source>
        <dbReference type="Proteomes" id="UP001246372"/>
    </source>
</evidence>
<proteinExistence type="predicted"/>
<dbReference type="EMBL" id="JAVXZY010000007">
    <property type="protein sequence ID" value="MDT9001059.1"/>
    <property type="molecule type" value="Genomic_DNA"/>
</dbReference>
<evidence type="ECO:0000256" key="1">
    <source>
        <dbReference type="SAM" id="SignalP"/>
    </source>
</evidence>
<evidence type="ECO:0008006" key="4">
    <source>
        <dbReference type="Google" id="ProtNLM"/>
    </source>
</evidence>
<gene>
    <name evidence="2" type="ORF">RQP53_17405</name>
</gene>
<comment type="caution">
    <text evidence="2">The sequence shown here is derived from an EMBL/GenBank/DDBJ whole genome shotgun (WGS) entry which is preliminary data.</text>
</comment>
<feature type="chain" id="PRO_5045607653" description="Capsule assembly Wzi family protein" evidence="1">
    <location>
        <begin position="28"/>
        <end position="417"/>
    </location>
</feature>
<protein>
    <recommendedName>
        <fullName evidence="4">Capsule assembly Wzi family protein</fullName>
    </recommendedName>
</protein>
<dbReference type="RefSeq" id="WP_315651944.1">
    <property type="nucleotide sequence ID" value="NZ_JAVXZY010000007.1"/>
</dbReference>
<evidence type="ECO:0000313" key="2">
    <source>
        <dbReference type="EMBL" id="MDT9001059.1"/>
    </source>
</evidence>
<sequence length="417" mass="44353">MPIHSRNSRLPSLLLAALLSLSSGAQAHDDEHAVVPDTAGGRLRAQVVLAQLNASELLPSQGLPGLLMRGDPGVDQRGGQLEHGVLAAGWRFNPAWSAELAVGAHGRDPSHLEAASLRWQQQRGALAWSLALGRQSPAQGPVIGPAGHLDRFGLMPLAKAAQTDGDWIADGLQASLQLPLAGLDWRADLGLWSGRGVPGRMFPAGQDSPVAPSLHLGLSGDGAWGDWALDAFAADIQVRSRGSRFISSSGAHSHQAPACDTALNQVVCFDGDARLRGLSAQWRSAPLPLSVSAALLWRNESGDLQSRNGQGSYRGRNRGGWLQALWQLAPAWEAGLRHERLSARQALIGPGANLLALDAGLDRYAPLQRSSLMLAWRCADQATLYLEAGQERADANGGQRSSYTAVRLALSWERGEH</sequence>
<dbReference type="Proteomes" id="UP001246372">
    <property type="component" value="Unassembled WGS sequence"/>
</dbReference>
<dbReference type="SUPFAM" id="SSF56935">
    <property type="entry name" value="Porins"/>
    <property type="match status" value="1"/>
</dbReference>
<organism evidence="2 3">
    <name type="scientific">Roseateles aquae</name>
    <dbReference type="NCBI Taxonomy" id="3077235"/>
    <lineage>
        <taxon>Bacteria</taxon>
        <taxon>Pseudomonadati</taxon>
        <taxon>Pseudomonadota</taxon>
        <taxon>Betaproteobacteria</taxon>
        <taxon>Burkholderiales</taxon>
        <taxon>Sphaerotilaceae</taxon>
        <taxon>Roseateles</taxon>
    </lineage>
</organism>